<protein>
    <submittedName>
        <fullName evidence="11">Uncharacterized LOC114661928</fullName>
    </submittedName>
</protein>
<dbReference type="GO" id="GO:0008270">
    <property type="term" value="F:zinc ion binding"/>
    <property type="evidence" value="ECO:0007669"/>
    <property type="project" value="UniProtKB-KW"/>
</dbReference>
<evidence type="ECO:0000313" key="11">
    <source>
        <dbReference type="Ensembl" id="ENSECRP00000024758.1"/>
    </source>
</evidence>
<evidence type="ECO:0000313" key="12">
    <source>
        <dbReference type="Proteomes" id="UP000694620"/>
    </source>
</evidence>
<dbReference type="InterPro" id="IPR006703">
    <property type="entry name" value="G_AIG1"/>
</dbReference>
<dbReference type="Gene3D" id="3.30.160.60">
    <property type="entry name" value="Classic Zinc Finger"/>
    <property type="match status" value="1"/>
</dbReference>
<dbReference type="Proteomes" id="UP000694620">
    <property type="component" value="Chromosome 12"/>
</dbReference>
<reference evidence="11" key="1">
    <citation type="submission" date="2021-06" db="EMBL/GenBank/DDBJ databases">
        <authorList>
            <consortium name="Wellcome Sanger Institute Data Sharing"/>
        </authorList>
    </citation>
    <scope>NUCLEOTIDE SEQUENCE [LARGE SCALE GENOMIC DNA]</scope>
</reference>
<keyword evidence="2" id="KW-0479">Metal-binding</keyword>
<sequence length="535" mass="60367">MEPEFATYLFCPLCQELLNEPVSIPCGRTFCEGCLRQLWDDSERKNENFSCPTCKEVYNPRPHVYKNGIAAEAIKYLKKRRLSRPGEKLAGPEDVACDVCSGLKRRAVSSCLTCLASYCETHIKPHRTAEALRRHVLDKPTANLPWKPCAEHCRPLELFCRTDNKFICAVCLVRGHQGHSVEMADEQDSQGGSNEHPDQNSQETHNLLNQEGSQDPTKPQIKVLLERFVGEAFVKMPWNKKFPKSTNEPWNHSYRSDSVSVTNPEFDETDDQLGGADILSDSELRMVLLGRCGVGKSAAGNTILETDISYLAPFSFFYSLIRKQDPPFRSEISSQPVTLCCEKKNAKIRGQRVVVVDTPGFFNTRLSLEEVKQRVRSSIELVFPGPHVFLLVMQLGCLTNEDKETVNIIEEIFGKEILGYTVVLFTHGDRLKGKKIEDFLQDADENLLQLLQNCGNRYFVVNEAEAKGIGETKKLYEIIDQMVIKNGGPFCLGDDIQETTNDFKIDTEDAWKRNSKREPPTFPDESPAAFPIATS</sequence>
<feature type="compositionally biased region" description="Basic and acidic residues" evidence="8">
    <location>
        <begin position="507"/>
        <end position="519"/>
    </location>
</feature>
<dbReference type="SUPFAM" id="SSF52540">
    <property type="entry name" value="P-loop containing nucleoside triphosphate hydrolases"/>
    <property type="match status" value="1"/>
</dbReference>
<dbReference type="Pfam" id="PF04548">
    <property type="entry name" value="AIG1"/>
    <property type="match status" value="1"/>
</dbReference>
<dbReference type="PROSITE" id="PS50089">
    <property type="entry name" value="ZF_RING_2"/>
    <property type="match status" value="1"/>
</dbReference>
<reference evidence="11" key="3">
    <citation type="submission" date="2025-09" db="UniProtKB">
        <authorList>
            <consortium name="Ensembl"/>
        </authorList>
    </citation>
    <scope>IDENTIFICATION</scope>
</reference>
<evidence type="ECO:0000259" key="9">
    <source>
        <dbReference type="PROSITE" id="PS50089"/>
    </source>
</evidence>
<evidence type="ECO:0000259" key="10">
    <source>
        <dbReference type="PROSITE" id="PS51720"/>
    </source>
</evidence>
<dbReference type="Gene3D" id="4.10.830.40">
    <property type="match status" value="1"/>
</dbReference>
<evidence type="ECO:0000256" key="7">
    <source>
        <dbReference type="PROSITE-ProRule" id="PRU00175"/>
    </source>
</evidence>
<feature type="domain" description="RING-type" evidence="9">
    <location>
        <begin position="11"/>
        <end position="55"/>
    </location>
</feature>
<keyword evidence="4 7" id="KW-0863">Zinc-finger</keyword>
<dbReference type="InterPro" id="IPR027417">
    <property type="entry name" value="P-loop_NTPase"/>
</dbReference>
<dbReference type="PROSITE" id="PS51720">
    <property type="entry name" value="G_AIG1"/>
    <property type="match status" value="1"/>
</dbReference>
<dbReference type="PANTHER" id="PTHR10903:SF170">
    <property type="entry name" value="GTPASE IMAP FAMILY MEMBER 7"/>
    <property type="match status" value="1"/>
</dbReference>
<keyword evidence="5" id="KW-0862">Zinc</keyword>
<feature type="compositionally biased region" description="Polar residues" evidence="8">
    <location>
        <begin position="189"/>
        <end position="216"/>
    </location>
</feature>
<evidence type="ECO:0000256" key="5">
    <source>
        <dbReference type="ARBA" id="ARBA00022833"/>
    </source>
</evidence>
<dbReference type="SMART" id="SM00184">
    <property type="entry name" value="RING"/>
    <property type="match status" value="1"/>
</dbReference>
<dbReference type="Pfam" id="PF15227">
    <property type="entry name" value="zf-C3HC4_4"/>
    <property type="match status" value="1"/>
</dbReference>
<keyword evidence="3" id="KW-0547">Nucleotide-binding</keyword>
<dbReference type="AlphaFoldDB" id="A0A8C4T1E1"/>
<dbReference type="InterPro" id="IPR000315">
    <property type="entry name" value="Znf_B-box"/>
</dbReference>
<comment type="similarity">
    <text evidence="1">Belongs to the TRAFAC class TrmE-Era-EngA-EngB-Septin-like GTPase superfamily. AIG1/Toc34/Toc159-like paraseptin GTPase family. IAN subfamily.</text>
</comment>
<reference evidence="11" key="2">
    <citation type="submission" date="2025-08" db="UniProtKB">
        <authorList>
            <consortium name="Ensembl"/>
        </authorList>
    </citation>
    <scope>IDENTIFICATION</scope>
</reference>
<dbReference type="Gene3D" id="3.40.50.300">
    <property type="entry name" value="P-loop containing nucleotide triphosphate hydrolases"/>
    <property type="match status" value="1"/>
</dbReference>
<dbReference type="CDD" id="cd19769">
    <property type="entry name" value="Bbox2_TRIM16-like"/>
    <property type="match status" value="1"/>
</dbReference>
<evidence type="ECO:0000256" key="3">
    <source>
        <dbReference type="ARBA" id="ARBA00022741"/>
    </source>
</evidence>
<feature type="domain" description="AIG1-type G" evidence="10">
    <location>
        <begin position="281"/>
        <end position="500"/>
    </location>
</feature>
<dbReference type="FunFam" id="3.40.50.300:FF:000366">
    <property type="entry name" value="GTPase, IMAP family member 2"/>
    <property type="match status" value="1"/>
</dbReference>
<keyword evidence="6" id="KW-0342">GTP-binding</keyword>
<dbReference type="GO" id="GO:0005525">
    <property type="term" value="F:GTP binding"/>
    <property type="evidence" value="ECO:0007669"/>
    <property type="project" value="UniProtKB-KW"/>
</dbReference>
<name>A0A8C4T1E1_ERPCA</name>
<organism evidence="11 12">
    <name type="scientific">Erpetoichthys calabaricus</name>
    <name type="common">Rope fish</name>
    <name type="synonym">Calamoichthys calabaricus</name>
    <dbReference type="NCBI Taxonomy" id="27687"/>
    <lineage>
        <taxon>Eukaryota</taxon>
        <taxon>Metazoa</taxon>
        <taxon>Chordata</taxon>
        <taxon>Craniata</taxon>
        <taxon>Vertebrata</taxon>
        <taxon>Euteleostomi</taxon>
        <taxon>Actinopterygii</taxon>
        <taxon>Polypteriformes</taxon>
        <taxon>Polypteridae</taxon>
        <taxon>Erpetoichthys</taxon>
    </lineage>
</organism>
<dbReference type="PANTHER" id="PTHR10903">
    <property type="entry name" value="GTPASE, IMAP FAMILY MEMBER-RELATED"/>
    <property type="match status" value="1"/>
</dbReference>
<evidence type="ECO:0000256" key="8">
    <source>
        <dbReference type="SAM" id="MobiDB-lite"/>
    </source>
</evidence>
<evidence type="ECO:0000256" key="6">
    <source>
        <dbReference type="ARBA" id="ARBA00023134"/>
    </source>
</evidence>
<dbReference type="InterPro" id="IPR045058">
    <property type="entry name" value="GIMA/IAN/Toc"/>
</dbReference>
<dbReference type="SUPFAM" id="SSF57845">
    <property type="entry name" value="B-box zinc-binding domain"/>
    <property type="match status" value="1"/>
</dbReference>
<evidence type="ECO:0000256" key="4">
    <source>
        <dbReference type="ARBA" id="ARBA00022771"/>
    </source>
</evidence>
<dbReference type="Pfam" id="PF00643">
    <property type="entry name" value="zf-B_box"/>
    <property type="match status" value="1"/>
</dbReference>
<accession>A0A8C4T1E1</accession>
<proteinExistence type="inferred from homology"/>
<dbReference type="SUPFAM" id="SSF57850">
    <property type="entry name" value="RING/U-box"/>
    <property type="match status" value="1"/>
</dbReference>
<dbReference type="Gene3D" id="3.30.40.10">
    <property type="entry name" value="Zinc/RING finger domain, C3HC4 (zinc finger)"/>
    <property type="match status" value="1"/>
</dbReference>
<dbReference type="Ensembl" id="ENSECRT00000025295.1">
    <property type="protein sequence ID" value="ENSECRP00000024758.1"/>
    <property type="gene ID" value="ENSECRG00000016783.1"/>
</dbReference>
<feature type="region of interest" description="Disordered" evidence="8">
    <location>
        <begin position="507"/>
        <end position="535"/>
    </location>
</feature>
<feature type="region of interest" description="Disordered" evidence="8">
    <location>
        <begin position="182"/>
        <end position="216"/>
    </location>
</feature>
<evidence type="ECO:0000256" key="2">
    <source>
        <dbReference type="ARBA" id="ARBA00022723"/>
    </source>
</evidence>
<keyword evidence="12" id="KW-1185">Reference proteome</keyword>
<evidence type="ECO:0000256" key="1">
    <source>
        <dbReference type="ARBA" id="ARBA00008535"/>
    </source>
</evidence>
<dbReference type="SMART" id="SM00336">
    <property type="entry name" value="BBOX"/>
    <property type="match status" value="1"/>
</dbReference>
<dbReference type="GeneTree" id="ENSGT01140000282522"/>
<dbReference type="InterPro" id="IPR013083">
    <property type="entry name" value="Znf_RING/FYVE/PHD"/>
</dbReference>
<dbReference type="InterPro" id="IPR001841">
    <property type="entry name" value="Znf_RING"/>
</dbReference>